<keyword evidence="4 9" id="KW-0697">Rotamase</keyword>
<dbReference type="InterPro" id="IPR050280">
    <property type="entry name" value="OMP_Chaperone_SurA"/>
</dbReference>
<sequence>MAKPNKHAIRRPRNSGNVQPVIGIGSTNPAQLARCKWIERVTRKIFSTCLASFAAIATVLAPVSVAAQATAPMGDPLALPSDLTIFGKDDPNVRTATAIVNGHVITGTDVEQRLALLLAASQNEVSAEEMQQLRMQVLRNLIDETLQIQEAKAQEIEVQQPEIDQAFARVAAQNFGDNPDGMNKYLASIGSSVGSLKRQIEGELAWQRLLSRNVVPFVNVSEEEVRDVMKRLEESRGTEEYRLGEIFLSANSENAESVGQNAVRIVEQLRQGGSFLAYARQFSEATTAATGGDLGWIRLPQLRSPQLEEIVRGMEPGQLVGPVEIPGGFWIVYLIDKRQVLMADPRDAVLSLKQISIEFPAGVTQEQATQRVQNFTAGVQTIRGCGDAETAAARIGASVVTNDQIRARSLPDQLQTLVLNLQVGQTTPPFGSVEEGVRVLMLCGRDDPVAQGGPSFDQMMSEIEDERVSKRAQRYLRDLRNDAYIEYN</sequence>
<keyword evidence="14" id="KW-1185">Reference proteome</keyword>
<evidence type="ECO:0000256" key="9">
    <source>
        <dbReference type="PROSITE-ProRule" id="PRU00278"/>
    </source>
</evidence>
<dbReference type="Pfam" id="PF00639">
    <property type="entry name" value="Rotamase"/>
    <property type="match status" value="1"/>
</dbReference>
<feature type="region of interest" description="Disordered" evidence="10">
    <location>
        <begin position="1"/>
        <end position="22"/>
    </location>
</feature>
<dbReference type="PANTHER" id="PTHR47637:SF1">
    <property type="entry name" value="CHAPERONE SURA"/>
    <property type="match status" value="1"/>
</dbReference>
<dbReference type="SUPFAM" id="SSF54534">
    <property type="entry name" value="FKBP-like"/>
    <property type="match status" value="2"/>
</dbReference>
<dbReference type="GO" id="GO:0003755">
    <property type="term" value="F:peptidyl-prolyl cis-trans isomerase activity"/>
    <property type="evidence" value="ECO:0007669"/>
    <property type="project" value="UniProtKB-KW"/>
</dbReference>
<feature type="domain" description="PpiC" evidence="12">
    <location>
        <begin position="238"/>
        <end position="336"/>
    </location>
</feature>
<dbReference type="InterPro" id="IPR000297">
    <property type="entry name" value="PPIase_PpiC"/>
</dbReference>
<keyword evidence="11" id="KW-0472">Membrane</keyword>
<evidence type="ECO:0000256" key="7">
    <source>
        <dbReference type="ARBA" id="ARBA00030642"/>
    </source>
</evidence>
<protein>
    <recommendedName>
        <fullName evidence="1">Parvulin-like PPIase</fullName>
    </recommendedName>
    <alternativeName>
        <fullName evidence="7">Peptidyl-prolyl cis-trans isomerase plp</fullName>
    </alternativeName>
    <alternativeName>
        <fullName evidence="8">Rotamase plp</fullName>
    </alternativeName>
</protein>
<dbReference type="InterPro" id="IPR027304">
    <property type="entry name" value="Trigger_fact/SurA_dom_sf"/>
</dbReference>
<evidence type="ECO:0000256" key="3">
    <source>
        <dbReference type="ARBA" id="ARBA00022764"/>
    </source>
</evidence>
<keyword evidence="3" id="KW-0574">Periplasm</keyword>
<dbReference type="Gene3D" id="3.10.50.40">
    <property type="match status" value="1"/>
</dbReference>
<gene>
    <name evidence="13" type="ORF">AMC99_00862</name>
</gene>
<evidence type="ECO:0000256" key="11">
    <source>
        <dbReference type="SAM" id="Phobius"/>
    </source>
</evidence>
<dbReference type="Proteomes" id="UP000057938">
    <property type="component" value="Chromosome"/>
</dbReference>
<keyword evidence="11" id="KW-1133">Transmembrane helix</keyword>
<evidence type="ECO:0000256" key="5">
    <source>
        <dbReference type="ARBA" id="ARBA00023186"/>
    </source>
</evidence>
<dbReference type="SUPFAM" id="SSF109998">
    <property type="entry name" value="Triger factor/SurA peptide-binding domain-like"/>
    <property type="match status" value="1"/>
</dbReference>
<feature type="transmembrane region" description="Helical" evidence="11">
    <location>
        <begin position="45"/>
        <end position="67"/>
    </location>
</feature>
<dbReference type="Gene3D" id="1.10.4030.10">
    <property type="entry name" value="Porin chaperone SurA, peptide-binding domain"/>
    <property type="match status" value="1"/>
</dbReference>
<dbReference type="PROSITE" id="PS50198">
    <property type="entry name" value="PPIC_PPIASE_2"/>
    <property type="match status" value="1"/>
</dbReference>
<feature type="compositionally biased region" description="Basic residues" evidence="10">
    <location>
        <begin position="1"/>
        <end position="13"/>
    </location>
</feature>
<evidence type="ECO:0000259" key="12">
    <source>
        <dbReference type="PROSITE" id="PS50198"/>
    </source>
</evidence>
<evidence type="ECO:0000256" key="8">
    <source>
        <dbReference type="ARBA" id="ARBA00031484"/>
    </source>
</evidence>
<keyword evidence="11" id="KW-0812">Transmembrane</keyword>
<evidence type="ECO:0000256" key="1">
    <source>
        <dbReference type="ARBA" id="ARBA00018370"/>
    </source>
</evidence>
<reference evidence="13 14" key="1">
    <citation type="submission" date="2015-09" db="EMBL/GenBank/DDBJ databases">
        <title>Complete genome sequence of a benzo[a]pyrene-degrading bacterium Altererythrobacter epoxidivorans CGMCC 1.7731T.</title>
        <authorList>
            <person name="Li Z."/>
            <person name="Cheng H."/>
            <person name="Huo Y."/>
            <person name="Xu X."/>
        </authorList>
    </citation>
    <scope>NUCLEOTIDE SEQUENCE [LARGE SCALE GENOMIC DNA]</scope>
    <source>
        <strain evidence="13 14">CGMCC 1.7731</strain>
    </source>
</reference>
<dbReference type="STRING" id="361183.AMC99_00862"/>
<dbReference type="PANTHER" id="PTHR47637">
    <property type="entry name" value="CHAPERONE SURA"/>
    <property type="match status" value="1"/>
</dbReference>
<dbReference type="AlphaFoldDB" id="A0A0M4M3G2"/>
<dbReference type="KEGG" id="aep:AMC99_00862"/>
<evidence type="ECO:0000256" key="6">
    <source>
        <dbReference type="ARBA" id="ARBA00023235"/>
    </source>
</evidence>
<keyword evidence="5" id="KW-0143">Chaperone</keyword>
<evidence type="ECO:0000256" key="2">
    <source>
        <dbReference type="ARBA" id="ARBA00022729"/>
    </source>
</evidence>
<dbReference type="PATRIC" id="fig|361183.4.peg.845"/>
<dbReference type="EMBL" id="CP012669">
    <property type="protein sequence ID" value="ALE16165.1"/>
    <property type="molecule type" value="Genomic_DNA"/>
</dbReference>
<proteinExistence type="predicted"/>
<dbReference type="InterPro" id="IPR015391">
    <property type="entry name" value="SurA_N"/>
</dbReference>
<keyword evidence="2" id="KW-0732">Signal</keyword>
<evidence type="ECO:0000256" key="4">
    <source>
        <dbReference type="ARBA" id="ARBA00023110"/>
    </source>
</evidence>
<evidence type="ECO:0000256" key="10">
    <source>
        <dbReference type="SAM" id="MobiDB-lite"/>
    </source>
</evidence>
<dbReference type="InterPro" id="IPR046357">
    <property type="entry name" value="PPIase_dom_sf"/>
</dbReference>
<organism evidence="13 14">
    <name type="scientific">Altererythrobacter epoxidivorans</name>
    <dbReference type="NCBI Taxonomy" id="361183"/>
    <lineage>
        <taxon>Bacteria</taxon>
        <taxon>Pseudomonadati</taxon>
        <taxon>Pseudomonadota</taxon>
        <taxon>Alphaproteobacteria</taxon>
        <taxon>Sphingomonadales</taxon>
        <taxon>Erythrobacteraceae</taxon>
        <taxon>Altererythrobacter</taxon>
    </lineage>
</organism>
<keyword evidence="6 9" id="KW-0413">Isomerase</keyword>
<dbReference type="Pfam" id="PF09312">
    <property type="entry name" value="SurA_N"/>
    <property type="match status" value="1"/>
</dbReference>
<evidence type="ECO:0000313" key="13">
    <source>
        <dbReference type="EMBL" id="ALE16165.1"/>
    </source>
</evidence>
<evidence type="ECO:0000313" key="14">
    <source>
        <dbReference type="Proteomes" id="UP000057938"/>
    </source>
</evidence>
<accession>A0A0M4M3G2</accession>
<name>A0A0M4M3G2_9SPHN</name>